<dbReference type="GeneID" id="18913170"/>
<organism evidence="1 2">
    <name type="scientific">Phanerochaete carnosa (strain HHB-10118-sp)</name>
    <name type="common">White-rot fungus</name>
    <name type="synonym">Peniophora carnosa</name>
    <dbReference type="NCBI Taxonomy" id="650164"/>
    <lineage>
        <taxon>Eukaryota</taxon>
        <taxon>Fungi</taxon>
        <taxon>Dikarya</taxon>
        <taxon>Basidiomycota</taxon>
        <taxon>Agaricomycotina</taxon>
        <taxon>Agaricomycetes</taxon>
        <taxon>Polyporales</taxon>
        <taxon>Phanerochaetaceae</taxon>
        <taxon>Phanerochaete</taxon>
    </lineage>
</organism>
<dbReference type="EMBL" id="JH930475">
    <property type="protein sequence ID" value="EKM52702.1"/>
    <property type="molecule type" value="Genomic_DNA"/>
</dbReference>
<reference evidence="1 2" key="1">
    <citation type="journal article" date="2012" name="BMC Genomics">
        <title>Comparative genomics of the white-rot fungi, Phanerochaete carnosa and P. chrysosporium, to elucidate the genetic basis of the distinct wood types they colonize.</title>
        <authorList>
            <person name="Suzuki H."/>
            <person name="MacDonald J."/>
            <person name="Syed K."/>
            <person name="Salamov A."/>
            <person name="Hori C."/>
            <person name="Aerts A."/>
            <person name="Henrissat B."/>
            <person name="Wiebenga A."/>
            <person name="vanKuyk P.A."/>
            <person name="Barry K."/>
            <person name="Lindquist E."/>
            <person name="LaButti K."/>
            <person name="Lapidus A."/>
            <person name="Lucas S."/>
            <person name="Coutinho P."/>
            <person name="Gong Y."/>
            <person name="Samejima M."/>
            <person name="Mahadevan R."/>
            <person name="Abou-Zaid M."/>
            <person name="de Vries R.P."/>
            <person name="Igarashi K."/>
            <person name="Yadav J.S."/>
            <person name="Grigoriev I.V."/>
            <person name="Master E.R."/>
        </authorList>
    </citation>
    <scope>NUCLEOTIDE SEQUENCE [LARGE SCALE GENOMIC DNA]</scope>
    <source>
        <strain evidence="1 2">HHB-10118-sp</strain>
    </source>
</reference>
<dbReference type="Proteomes" id="UP000008370">
    <property type="component" value="Unassembled WGS sequence"/>
</dbReference>
<evidence type="ECO:0000313" key="2">
    <source>
        <dbReference type="Proteomes" id="UP000008370"/>
    </source>
</evidence>
<dbReference type="InParanoid" id="K5WQR0"/>
<evidence type="ECO:0000313" key="1">
    <source>
        <dbReference type="EMBL" id="EKM52702.1"/>
    </source>
</evidence>
<dbReference type="OrthoDB" id="2799313at2759"/>
<name>K5WQR0_PHACS</name>
<sequence length="181" mass="20635">MASNIRSQSSHHSFMDYSDDIHANLPGVIVPQAAYVPQHGQMVNPPLPSIRFVHNNIPAIRLRDALASPNLPGLRGARTAPTLSNTGMRVTLRIHWPGYPNWRQENGIDLFDHTYQANPLTFERIAHKVARLVKMFYDDMQHNVGTEPSWQLQGIPFDNLYLVELRHVSRGSWQPVICWNP</sequence>
<dbReference type="KEGG" id="pco:PHACADRAFT_211921"/>
<keyword evidence="2" id="KW-1185">Reference proteome</keyword>
<dbReference type="STRING" id="650164.K5WQR0"/>
<dbReference type="RefSeq" id="XP_007399042.1">
    <property type="nucleotide sequence ID" value="XM_007398980.1"/>
</dbReference>
<protein>
    <submittedName>
        <fullName evidence="1">Uncharacterized protein</fullName>
    </submittedName>
</protein>
<dbReference type="HOGENOM" id="CLU_094687_1_0_1"/>
<dbReference type="AlphaFoldDB" id="K5WQR0"/>
<proteinExistence type="predicted"/>
<gene>
    <name evidence="1" type="ORF">PHACADRAFT_211921</name>
</gene>
<accession>K5WQR0</accession>